<evidence type="ECO:0000313" key="4">
    <source>
        <dbReference type="Proteomes" id="UP000321570"/>
    </source>
</evidence>
<evidence type="ECO:0000313" key="5">
    <source>
        <dbReference type="WBParaSite" id="HDID_0000792901-mRNA-1"/>
    </source>
</evidence>
<dbReference type="AlphaFoldDB" id="A0A0R3SRU0"/>
<reference evidence="5" key="1">
    <citation type="submission" date="2017-02" db="UniProtKB">
        <authorList>
            <consortium name="WormBaseParasite"/>
        </authorList>
    </citation>
    <scope>IDENTIFICATION</scope>
</reference>
<accession>A0A0R3SRU0</accession>
<dbReference type="EMBL" id="CABIJS010000199">
    <property type="protein sequence ID" value="VUZ46090.1"/>
    <property type="molecule type" value="Genomic_DNA"/>
</dbReference>
<dbReference type="Proteomes" id="UP000321570">
    <property type="component" value="Unassembled WGS sequence"/>
</dbReference>
<dbReference type="EMBL" id="UYSG01010999">
    <property type="protein sequence ID" value="VDL60245.1"/>
    <property type="molecule type" value="Genomic_DNA"/>
</dbReference>
<reference evidence="2 4" key="3">
    <citation type="submission" date="2019-07" db="EMBL/GenBank/DDBJ databases">
        <authorList>
            <person name="Jastrzebski P J."/>
            <person name="Paukszto L."/>
            <person name="Jastrzebski P J."/>
        </authorList>
    </citation>
    <scope>NUCLEOTIDE SEQUENCE [LARGE SCALE GENOMIC DNA]</scope>
    <source>
        <strain evidence="2 4">WMS-il1</strain>
    </source>
</reference>
<dbReference type="Proteomes" id="UP000274504">
    <property type="component" value="Unassembled WGS sequence"/>
</dbReference>
<gene>
    <name evidence="1" type="ORF">HDID_LOCUS7927</name>
    <name evidence="2" type="ORF">WMSIL1_LOCUS5797</name>
</gene>
<dbReference type="WBParaSite" id="HDID_0000792901-mRNA-1">
    <property type="protein sequence ID" value="HDID_0000792901-mRNA-1"/>
    <property type="gene ID" value="HDID_0000792901"/>
</dbReference>
<keyword evidence="4" id="KW-1185">Reference proteome</keyword>
<reference evidence="1 3" key="2">
    <citation type="submission" date="2018-11" db="EMBL/GenBank/DDBJ databases">
        <authorList>
            <consortium name="Pathogen Informatics"/>
        </authorList>
    </citation>
    <scope>NUCLEOTIDE SEQUENCE [LARGE SCALE GENOMIC DNA]</scope>
</reference>
<organism evidence="5">
    <name type="scientific">Hymenolepis diminuta</name>
    <name type="common">Rat tapeworm</name>
    <dbReference type="NCBI Taxonomy" id="6216"/>
    <lineage>
        <taxon>Eukaryota</taxon>
        <taxon>Metazoa</taxon>
        <taxon>Spiralia</taxon>
        <taxon>Lophotrochozoa</taxon>
        <taxon>Platyhelminthes</taxon>
        <taxon>Cestoda</taxon>
        <taxon>Eucestoda</taxon>
        <taxon>Cyclophyllidea</taxon>
        <taxon>Hymenolepididae</taxon>
        <taxon>Hymenolepis</taxon>
    </lineage>
</organism>
<proteinExistence type="predicted"/>
<evidence type="ECO:0000313" key="1">
    <source>
        <dbReference type="EMBL" id="VDL60245.1"/>
    </source>
</evidence>
<protein>
    <submittedName>
        <fullName evidence="1 5">Uncharacterized protein</fullName>
    </submittedName>
</protein>
<name>A0A0R3SRU0_HYMDI</name>
<evidence type="ECO:0000313" key="2">
    <source>
        <dbReference type="EMBL" id="VUZ46090.1"/>
    </source>
</evidence>
<sequence>MSYTGLSQRVERYFTRFYKTMMPIIIDRHPDWPIRKRETEIRYLWGRCERQVRYRLSAVNDEINYESQLVRYIREFLHRRSEEQYFFLCLYGGVSCDGSDGDSGIESD</sequence>
<evidence type="ECO:0000313" key="3">
    <source>
        <dbReference type="Proteomes" id="UP000274504"/>
    </source>
</evidence>